<evidence type="ECO:0000313" key="3">
    <source>
        <dbReference type="Proteomes" id="UP001451303"/>
    </source>
</evidence>
<organism evidence="2 3">
    <name type="scientific">Neurospora intermedia</name>
    <dbReference type="NCBI Taxonomy" id="5142"/>
    <lineage>
        <taxon>Eukaryota</taxon>
        <taxon>Fungi</taxon>
        <taxon>Dikarya</taxon>
        <taxon>Ascomycota</taxon>
        <taxon>Pezizomycotina</taxon>
        <taxon>Sordariomycetes</taxon>
        <taxon>Sordariomycetidae</taxon>
        <taxon>Sordariales</taxon>
        <taxon>Sordariaceae</taxon>
        <taxon>Neurospora</taxon>
    </lineage>
</organism>
<name>A0ABR3DS76_NEUIN</name>
<reference evidence="2 3" key="1">
    <citation type="submission" date="2023-09" db="EMBL/GenBank/DDBJ databases">
        <title>Multi-omics analysis of a traditional fermented food reveals byproduct-associated fungal strains for waste-to-food upcycling.</title>
        <authorList>
            <consortium name="Lawrence Berkeley National Laboratory"/>
            <person name="Rekdal V.M."/>
            <person name="Villalobos-Escobedo J.M."/>
            <person name="Rodriguez-Valeron N."/>
            <person name="Garcia M.O."/>
            <person name="Vasquez D.P."/>
            <person name="Damayanti I."/>
            <person name="Sorensen P.M."/>
            <person name="Baidoo E.E."/>
            <person name="De Carvalho A.C."/>
            <person name="Riley R."/>
            <person name="Lipzen A."/>
            <person name="He G."/>
            <person name="Yan M."/>
            <person name="Haridas S."/>
            <person name="Daum C."/>
            <person name="Yoshinaga Y."/>
            <person name="Ng V."/>
            <person name="Grigoriev I.V."/>
            <person name="Munk R."/>
            <person name="Nuraida L."/>
            <person name="Wijaya C.H."/>
            <person name="Morales P.-C."/>
            <person name="Keasling J.D."/>
        </authorList>
    </citation>
    <scope>NUCLEOTIDE SEQUENCE [LARGE SCALE GENOMIC DNA]</scope>
    <source>
        <strain evidence="2 3">FGSC 2613</strain>
    </source>
</reference>
<evidence type="ECO:0000313" key="1">
    <source>
        <dbReference type="EMBL" id="KAL0467778.1"/>
    </source>
</evidence>
<comment type="caution">
    <text evidence="2">The sequence shown here is derived from an EMBL/GenBank/DDBJ whole genome shotgun (WGS) entry which is preliminary data.</text>
</comment>
<dbReference type="EMBL" id="JAVLET010000001">
    <property type="protein sequence ID" value="KAL0475526.1"/>
    <property type="molecule type" value="Genomic_DNA"/>
</dbReference>
<dbReference type="Proteomes" id="UP001451303">
    <property type="component" value="Unassembled WGS sequence"/>
</dbReference>
<feature type="non-terminal residue" evidence="2">
    <location>
        <position position="240"/>
    </location>
</feature>
<gene>
    <name evidence="2" type="ORF">QR685DRAFT_416746</name>
    <name evidence="1" type="ORF">QR685DRAFT_591258</name>
</gene>
<accession>A0ABR3DS76</accession>
<keyword evidence="3" id="KW-1185">Reference proteome</keyword>
<evidence type="ECO:0000313" key="2">
    <source>
        <dbReference type="EMBL" id="KAL0475526.1"/>
    </source>
</evidence>
<sequence length="240" mass="26914">MAPFQDDIVATLRKANEELIESLQARLQVAEKTFLRLAPDAELRNATPEGVISYITEEIKFPRHRIKKVYPVQSGFCIETTTPDQRLTLIELSKNIPQCKIELETESVSYYLAGVPLKFFAHNGARDTEPYIEQEVLAATRQQAKIIKAKTLGDYIIVLPKKTHPFRIFGSEPARIMERNPRINTCERCFGPHHTAKCTSASVCKDCGTPSTNHRDTCKPVPQCPNCLGPAQPGHQDCPV</sequence>
<protein>
    <submittedName>
        <fullName evidence="2">Uncharacterized protein</fullName>
    </submittedName>
</protein>
<dbReference type="EMBL" id="JAVLET010000008">
    <property type="protein sequence ID" value="KAL0467778.1"/>
    <property type="molecule type" value="Genomic_DNA"/>
</dbReference>
<proteinExistence type="predicted"/>